<dbReference type="PANTHER" id="PTHR38767">
    <property type="entry name" value="DNA POLYMERASE III SUBUNIT CHI"/>
    <property type="match status" value="1"/>
</dbReference>
<dbReference type="Gene3D" id="3.40.50.10110">
    <property type="entry name" value="DNA polymerase III subunit chi"/>
    <property type="match status" value="1"/>
</dbReference>
<dbReference type="EC" id="2.7.7.7" evidence="1"/>
<name>A0ABV4BFE6_9GAMM</name>
<dbReference type="RefSeq" id="WP_369667646.1">
    <property type="nucleotide sequence ID" value="NZ_JBDKXB010000018.1"/>
</dbReference>
<accession>A0ABV4BFE6</accession>
<organism evidence="1 2">
    <name type="scientific">Thioalkalicoccus limnaeus</name>
    <dbReference type="NCBI Taxonomy" id="120681"/>
    <lineage>
        <taxon>Bacteria</taxon>
        <taxon>Pseudomonadati</taxon>
        <taxon>Pseudomonadota</taxon>
        <taxon>Gammaproteobacteria</taxon>
        <taxon>Chromatiales</taxon>
        <taxon>Chromatiaceae</taxon>
        <taxon>Thioalkalicoccus</taxon>
    </lineage>
</organism>
<reference evidence="1 2" key="1">
    <citation type="submission" date="2024-05" db="EMBL/GenBank/DDBJ databases">
        <title>Genome Sequence and Characterization of the New Strain Purple Sulfur Bacterium of Genus Thioalkalicoccus.</title>
        <authorList>
            <person name="Bryantseva I.A."/>
            <person name="Kyndt J.A."/>
            <person name="Imhoff J.F."/>
        </authorList>
    </citation>
    <scope>NUCLEOTIDE SEQUENCE [LARGE SCALE GENOMIC DNA]</scope>
    <source>
        <strain evidence="1 2">Um2</strain>
    </source>
</reference>
<keyword evidence="2" id="KW-1185">Reference proteome</keyword>
<dbReference type="Pfam" id="PF04364">
    <property type="entry name" value="DNA_pol3_chi"/>
    <property type="match status" value="1"/>
</dbReference>
<protein>
    <submittedName>
        <fullName evidence="1">DNA polymerase III subunit chi</fullName>
        <ecNumber evidence="1">2.7.7.7</ecNumber>
    </submittedName>
</protein>
<proteinExistence type="predicted"/>
<evidence type="ECO:0000313" key="1">
    <source>
        <dbReference type="EMBL" id="MEY6433262.1"/>
    </source>
</evidence>
<keyword evidence="1" id="KW-0548">Nucleotidyltransferase</keyword>
<dbReference type="PANTHER" id="PTHR38767:SF1">
    <property type="entry name" value="DNA POLYMERASE III SUBUNIT CHI"/>
    <property type="match status" value="1"/>
</dbReference>
<dbReference type="EMBL" id="JBDKXB010000018">
    <property type="protein sequence ID" value="MEY6433262.1"/>
    <property type="molecule type" value="Genomic_DNA"/>
</dbReference>
<dbReference type="InterPro" id="IPR036768">
    <property type="entry name" value="PolIII_chi_sf"/>
</dbReference>
<gene>
    <name evidence="1" type="ORF">ABC977_12705</name>
</gene>
<keyword evidence="1" id="KW-0808">Transferase</keyword>
<evidence type="ECO:0000313" key="2">
    <source>
        <dbReference type="Proteomes" id="UP001564408"/>
    </source>
</evidence>
<dbReference type="GO" id="GO:0003887">
    <property type="term" value="F:DNA-directed DNA polymerase activity"/>
    <property type="evidence" value="ECO:0007669"/>
    <property type="project" value="UniProtKB-EC"/>
</dbReference>
<comment type="caution">
    <text evidence="1">The sequence shown here is derived from an EMBL/GenBank/DDBJ whole genome shotgun (WGS) entry which is preliminary data.</text>
</comment>
<dbReference type="SUPFAM" id="SSF102400">
    <property type="entry name" value="DNA polymerase III chi subunit"/>
    <property type="match status" value="1"/>
</dbReference>
<dbReference type="Proteomes" id="UP001564408">
    <property type="component" value="Unassembled WGS sequence"/>
</dbReference>
<dbReference type="InterPro" id="IPR007459">
    <property type="entry name" value="DNA_pol3_chi"/>
</dbReference>
<sequence>MTRVTFYLLAESAPGDRFQLTCRLVERIHAEGLGVYVQVGTDDEARHLDRLLWTFRQQSFLPHGVQGEADAELTPILIGREEIQVRDRPVLINLTNGVPAGFDRFERLCEVVDHEPERRAAARARYRHYRQLGLSPEHHEIRL</sequence>